<keyword evidence="2" id="KW-1185">Reference proteome</keyword>
<accession>A0A087U023</accession>
<dbReference type="InterPro" id="IPR036397">
    <property type="entry name" value="RNaseH_sf"/>
</dbReference>
<evidence type="ECO:0000313" key="1">
    <source>
        <dbReference type="EMBL" id="KFM70712.1"/>
    </source>
</evidence>
<dbReference type="AlphaFoldDB" id="A0A087U023"/>
<dbReference type="Gene3D" id="3.30.420.10">
    <property type="entry name" value="Ribonuclease H-like superfamily/Ribonuclease H"/>
    <property type="match status" value="1"/>
</dbReference>
<reference evidence="1 2" key="1">
    <citation type="submission" date="2013-11" db="EMBL/GenBank/DDBJ databases">
        <title>Genome sequencing of Stegodyphus mimosarum.</title>
        <authorList>
            <person name="Bechsgaard J."/>
        </authorList>
    </citation>
    <scope>NUCLEOTIDE SEQUENCE [LARGE SCALE GENOMIC DNA]</scope>
</reference>
<protein>
    <submittedName>
        <fullName evidence="1">Transposable element Tcb2 transposase</fullName>
    </submittedName>
</protein>
<dbReference type="STRING" id="407821.A0A087U023"/>
<sequence>MTPTHQSLHLEWCRARQDWTLMEWNLFLFSDKSRLNLTSDDNHVWRPCGEPLNPAFTLQQHTFPTVGVMVWGATAYDTRSPLILIHSTMTDQQYVHNILQQHLLPLMAGLPGACFQQDNAQPHRAQISQNCLR</sequence>
<feature type="non-terminal residue" evidence="1">
    <location>
        <position position="133"/>
    </location>
</feature>
<proteinExistence type="predicted"/>
<dbReference type="GO" id="GO:0003676">
    <property type="term" value="F:nucleic acid binding"/>
    <property type="evidence" value="ECO:0007669"/>
    <property type="project" value="InterPro"/>
</dbReference>
<name>A0A087U023_STEMI</name>
<dbReference type="OrthoDB" id="4843387at2759"/>
<dbReference type="Proteomes" id="UP000054359">
    <property type="component" value="Unassembled WGS sequence"/>
</dbReference>
<dbReference type="OMA" id="NAQPHRA"/>
<organism evidence="1 2">
    <name type="scientific">Stegodyphus mimosarum</name>
    <name type="common">African social velvet spider</name>
    <dbReference type="NCBI Taxonomy" id="407821"/>
    <lineage>
        <taxon>Eukaryota</taxon>
        <taxon>Metazoa</taxon>
        <taxon>Ecdysozoa</taxon>
        <taxon>Arthropoda</taxon>
        <taxon>Chelicerata</taxon>
        <taxon>Arachnida</taxon>
        <taxon>Araneae</taxon>
        <taxon>Araneomorphae</taxon>
        <taxon>Entelegynae</taxon>
        <taxon>Eresoidea</taxon>
        <taxon>Eresidae</taxon>
        <taxon>Stegodyphus</taxon>
    </lineage>
</organism>
<gene>
    <name evidence="1" type="ORF">X975_22472</name>
</gene>
<dbReference type="EMBL" id="KK117527">
    <property type="protein sequence ID" value="KFM70712.1"/>
    <property type="molecule type" value="Genomic_DNA"/>
</dbReference>
<evidence type="ECO:0000313" key="2">
    <source>
        <dbReference type="Proteomes" id="UP000054359"/>
    </source>
</evidence>